<name>A0A9Q0LYP5_BLOTA</name>
<dbReference type="GO" id="GO:0015038">
    <property type="term" value="F:glutathione disulfide oxidoreductase activity"/>
    <property type="evidence" value="ECO:0007669"/>
    <property type="project" value="TreeGrafter"/>
</dbReference>
<dbReference type="CDD" id="cd02066">
    <property type="entry name" value="GRX_family"/>
    <property type="match status" value="1"/>
</dbReference>
<keyword evidence="2" id="KW-1185">Reference proteome</keyword>
<dbReference type="InterPro" id="IPR047185">
    <property type="entry name" value="GLRX1"/>
</dbReference>
<dbReference type="SUPFAM" id="SSF52833">
    <property type="entry name" value="Thioredoxin-like"/>
    <property type="match status" value="2"/>
</dbReference>
<dbReference type="PANTHER" id="PTHR46185">
    <property type="entry name" value="GLUTAREDOXIN-1"/>
    <property type="match status" value="1"/>
</dbReference>
<sequence length="460" mass="53739">MGSIFSRKKVPKEIEEDEDYIDFNIKLRCEKLMRELKIVLITNSDDPRCEMDQSIMDEFKRYPLDCIWDFPSEEPRPIPERIKQWITTFCGKLPQLYINGKCYGGLEKIEFTWSSSESPTKKIQAYIKARVSTRLGRTTRTATAVASAIIEEFYENRRNSRNSRNQVKLFMKHSSEHCHTYTLISITKSYSKMGSTFTRKKVTITPVDPEVKCKIDKYLMNTKAILIIKSNCSRCKMAQKILNNYGLSKSNYYVLNINDKWTSPKVRTNFQTFCGDFPKLFINGECYGGLEEIVNLDKTEAKLFMKHSSEHCDTETIISITKYYSKMGSIFSRKKVPKMEACIDFDIKLRCEKLMRDLKIVLVTNSNDPRCEMDQSIMYEFKRYPNYCIWDFASVELPPMPPRIKQYLTTFCGKLPQLYLNGECYGGLEEIDDLYNRDELSDILYSAYNKPDPESDFDSD</sequence>
<protein>
    <recommendedName>
        <fullName evidence="3">Glutaredoxin domain-containing protein</fullName>
    </recommendedName>
</protein>
<dbReference type="EMBL" id="JAPWDV010000004">
    <property type="protein sequence ID" value="KAJ6215894.1"/>
    <property type="molecule type" value="Genomic_DNA"/>
</dbReference>
<evidence type="ECO:0000313" key="2">
    <source>
        <dbReference type="Proteomes" id="UP001142055"/>
    </source>
</evidence>
<dbReference type="GO" id="GO:0005739">
    <property type="term" value="C:mitochondrion"/>
    <property type="evidence" value="ECO:0007669"/>
    <property type="project" value="TreeGrafter"/>
</dbReference>
<dbReference type="AlphaFoldDB" id="A0A9Q0LYP5"/>
<organism evidence="1 2">
    <name type="scientific">Blomia tropicalis</name>
    <name type="common">Mite</name>
    <dbReference type="NCBI Taxonomy" id="40697"/>
    <lineage>
        <taxon>Eukaryota</taxon>
        <taxon>Metazoa</taxon>
        <taxon>Ecdysozoa</taxon>
        <taxon>Arthropoda</taxon>
        <taxon>Chelicerata</taxon>
        <taxon>Arachnida</taxon>
        <taxon>Acari</taxon>
        <taxon>Acariformes</taxon>
        <taxon>Sarcoptiformes</taxon>
        <taxon>Astigmata</taxon>
        <taxon>Glycyphagoidea</taxon>
        <taxon>Echimyopodidae</taxon>
        <taxon>Blomia</taxon>
    </lineage>
</organism>
<proteinExistence type="predicted"/>
<dbReference type="PROSITE" id="PS51354">
    <property type="entry name" value="GLUTAREDOXIN_2"/>
    <property type="match status" value="3"/>
</dbReference>
<accession>A0A9Q0LYP5</accession>
<evidence type="ECO:0008006" key="3">
    <source>
        <dbReference type="Google" id="ProtNLM"/>
    </source>
</evidence>
<evidence type="ECO:0000313" key="1">
    <source>
        <dbReference type="EMBL" id="KAJ6215894.1"/>
    </source>
</evidence>
<dbReference type="InterPro" id="IPR036249">
    <property type="entry name" value="Thioredoxin-like_sf"/>
</dbReference>
<dbReference type="PANTHER" id="PTHR46185:SF1">
    <property type="entry name" value="GLUTAREDOXIN-1"/>
    <property type="match status" value="1"/>
</dbReference>
<dbReference type="Proteomes" id="UP001142055">
    <property type="component" value="Chromosome 4"/>
</dbReference>
<gene>
    <name evidence="1" type="ORF">RDWZM_010394</name>
</gene>
<dbReference type="Gene3D" id="3.40.30.10">
    <property type="entry name" value="Glutaredoxin"/>
    <property type="match status" value="2"/>
</dbReference>
<comment type="caution">
    <text evidence="1">The sequence shown here is derived from an EMBL/GenBank/DDBJ whole genome shotgun (WGS) entry which is preliminary data.</text>
</comment>
<reference evidence="1" key="1">
    <citation type="submission" date="2022-12" db="EMBL/GenBank/DDBJ databases">
        <title>Genome assemblies of Blomia tropicalis.</title>
        <authorList>
            <person name="Cui Y."/>
        </authorList>
    </citation>
    <scope>NUCLEOTIDE SEQUENCE</scope>
    <source>
        <tissue evidence="1">Adult mites</tissue>
    </source>
</reference>